<dbReference type="InterPro" id="IPR007484">
    <property type="entry name" value="Peptidase_M28"/>
</dbReference>
<dbReference type="InterPro" id="IPR041756">
    <property type="entry name" value="M28_SGAP-like"/>
</dbReference>
<keyword evidence="9 10" id="KW-0862">Zinc</keyword>
<name>A0A8H5B4X7_9AGAR</name>
<evidence type="ECO:0000256" key="3">
    <source>
        <dbReference type="ARBA" id="ARBA00005957"/>
    </source>
</evidence>
<evidence type="ECO:0000256" key="1">
    <source>
        <dbReference type="ARBA" id="ARBA00001947"/>
    </source>
</evidence>
<evidence type="ECO:0000256" key="5">
    <source>
        <dbReference type="ARBA" id="ARBA00022670"/>
    </source>
</evidence>
<evidence type="ECO:0000256" key="7">
    <source>
        <dbReference type="ARBA" id="ARBA00022729"/>
    </source>
</evidence>
<keyword evidence="4" id="KW-0031">Aminopeptidase</keyword>
<dbReference type="OrthoDB" id="10013407at2759"/>
<evidence type="ECO:0000256" key="4">
    <source>
        <dbReference type="ARBA" id="ARBA00022438"/>
    </source>
</evidence>
<dbReference type="Pfam" id="PF04389">
    <property type="entry name" value="Peptidase_M28"/>
    <property type="match status" value="1"/>
</dbReference>
<dbReference type="InterPro" id="IPR045175">
    <property type="entry name" value="M28_fam"/>
</dbReference>
<dbReference type="CDD" id="cd03876">
    <property type="entry name" value="M28_SGAP_like"/>
    <property type="match status" value="1"/>
</dbReference>
<keyword evidence="5 10" id="KW-0645">Protease</keyword>
<reference evidence="13 14" key="1">
    <citation type="journal article" date="2020" name="ISME J.">
        <title>Uncovering the hidden diversity of litter-decomposition mechanisms in mushroom-forming fungi.</title>
        <authorList>
            <person name="Floudas D."/>
            <person name="Bentzer J."/>
            <person name="Ahren D."/>
            <person name="Johansson T."/>
            <person name="Persson P."/>
            <person name="Tunlid A."/>
        </authorList>
    </citation>
    <scope>NUCLEOTIDE SEQUENCE [LARGE SCALE GENOMIC DNA]</scope>
    <source>
        <strain evidence="13 14">CBS 101986</strain>
    </source>
</reference>
<feature type="domain" description="PA" evidence="11">
    <location>
        <begin position="134"/>
        <end position="223"/>
    </location>
</feature>
<organism evidence="13 14">
    <name type="scientific">Psilocybe cf. subviscida</name>
    <dbReference type="NCBI Taxonomy" id="2480587"/>
    <lineage>
        <taxon>Eukaryota</taxon>
        <taxon>Fungi</taxon>
        <taxon>Dikarya</taxon>
        <taxon>Basidiomycota</taxon>
        <taxon>Agaricomycotina</taxon>
        <taxon>Agaricomycetes</taxon>
        <taxon>Agaricomycetidae</taxon>
        <taxon>Agaricales</taxon>
        <taxon>Agaricineae</taxon>
        <taxon>Strophariaceae</taxon>
        <taxon>Psilocybe</taxon>
    </lineage>
</organism>
<gene>
    <name evidence="13" type="ORF">D9619_006557</name>
</gene>
<comment type="similarity">
    <text evidence="3">Belongs to the peptidase M28 family. M28A subfamily.</text>
</comment>
<evidence type="ECO:0000256" key="9">
    <source>
        <dbReference type="ARBA" id="ARBA00022833"/>
    </source>
</evidence>
<dbReference type="InterPro" id="IPR003137">
    <property type="entry name" value="PA_domain"/>
</dbReference>
<dbReference type="InterPro" id="IPR046450">
    <property type="entry name" value="PA_dom_sf"/>
</dbReference>
<sequence length="509" mass="53873">MKVVATGWVLLALSSAVSAELRSPFHERGLLDLILPKPLVSSTLLQLTISSKNLLKHAKSLAKFASDNGGNRAFGSKGHNATVNYIKKLLDDTKYYDTELQTFPYLFTEGTSKFSANGTGYATSWFTYGPAGDVTAPIVAVNNLGCELSDFPAAVSGNIALIKRGTCAFGIKIAQAGAAGAAGAIIYNNDVGPVGSGTLGAISQPQGPYVPMGGLSGTDGTALLAALSTGVEIIGKLHVDATTETRWTSNVLATSKFGNKTNVIMAGGHTDSVTAGPGINDDTSGSMALLEVALQLKHFKTKNAIRFAFWTAEEFGLVGSAHYAASLSLEEQNKIALYLNFDMIASPNAGYFVFDGDGNAFNMSGPAGSEHIEKVFNDYFKSHKLVSAPAAFTGRSDYGSFLPLGIPAGGLFTGHEAVKNQTQFEWWGGQVGEVFDKCYHKACDTIDNLNVPFWERNTKAIAHAIAAYGLSTSGIPRDPRGAPKELSRVSTLSYDDRKHQACGETIPTI</sequence>
<keyword evidence="14" id="KW-1185">Reference proteome</keyword>
<dbReference type="EMBL" id="JAACJJ010000042">
    <property type="protein sequence ID" value="KAF5316306.1"/>
    <property type="molecule type" value="Genomic_DNA"/>
</dbReference>
<evidence type="ECO:0000313" key="13">
    <source>
        <dbReference type="EMBL" id="KAF5316306.1"/>
    </source>
</evidence>
<dbReference type="PANTHER" id="PTHR12147:SF26">
    <property type="entry name" value="PEPTIDASE M28 DOMAIN-CONTAINING PROTEIN"/>
    <property type="match status" value="1"/>
</dbReference>
<dbReference type="AlphaFoldDB" id="A0A8H5B4X7"/>
<dbReference type="EC" id="3.4.-.-" evidence="10"/>
<evidence type="ECO:0000256" key="10">
    <source>
        <dbReference type="RuleBase" id="RU361240"/>
    </source>
</evidence>
<comment type="caution">
    <text evidence="13">The sequence shown here is derived from an EMBL/GenBank/DDBJ whole genome shotgun (WGS) entry which is preliminary data.</text>
</comment>
<proteinExistence type="inferred from homology"/>
<dbReference type="GO" id="GO:0046872">
    <property type="term" value="F:metal ion binding"/>
    <property type="evidence" value="ECO:0007669"/>
    <property type="project" value="UniProtKB-KW"/>
</dbReference>
<evidence type="ECO:0000259" key="12">
    <source>
        <dbReference type="Pfam" id="PF04389"/>
    </source>
</evidence>
<dbReference type="GO" id="GO:0004177">
    <property type="term" value="F:aminopeptidase activity"/>
    <property type="evidence" value="ECO:0007669"/>
    <property type="project" value="UniProtKB-KW"/>
</dbReference>
<keyword evidence="6 10" id="KW-0479">Metal-binding</keyword>
<dbReference type="SUPFAM" id="SSF52025">
    <property type="entry name" value="PA domain"/>
    <property type="match status" value="1"/>
</dbReference>
<accession>A0A8H5B4X7</accession>
<protein>
    <recommendedName>
        <fullName evidence="10">Peptide hydrolase</fullName>
        <ecNumber evidence="10">3.4.-.-</ecNumber>
    </recommendedName>
</protein>
<dbReference type="PANTHER" id="PTHR12147">
    <property type="entry name" value="METALLOPEPTIDASE M28 FAMILY MEMBER"/>
    <property type="match status" value="1"/>
</dbReference>
<feature type="domain" description="Peptidase M28" evidence="12">
    <location>
        <begin position="250"/>
        <end position="464"/>
    </location>
</feature>
<evidence type="ECO:0000313" key="14">
    <source>
        <dbReference type="Proteomes" id="UP000567179"/>
    </source>
</evidence>
<comment type="cofactor">
    <cofactor evidence="1">
        <name>Zn(2+)</name>
        <dbReference type="ChEBI" id="CHEBI:29105"/>
    </cofactor>
</comment>
<dbReference type="SUPFAM" id="SSF53187">
    <property type="entry name" value="Zn-dependent exopeptidases"/>
    <property type="match status" value="1"/>
</dbReference>
<feature type="chain" id="PRO_5034830081" description="Peptide hydrolase" evidence="10">
    <location>
        <begin position="20"/>
        <end position="509"/>
    </location>
</feature>
<dbReference type="Proteomes" id="UP000567179">
    <property type="component" value="Unassembled WGS sequence"/>
</dbReference>
<dbReference type="Gene3D" id="3.50.30.30">
    <property type="match status" value="1"/>
</dbReference>
<dbReference type="Pfam" id="PF02225">
    <property type="entry name" value="PA"/>
    <property type="match status" value="1"/>
</dbReference>
<evidence type="ECO:0000256" key="6">
    <source>
        <dbReference type="ARBA" id="ARBA00022723"/>
    </source>
</evidence>
<dbReference type="GO" id="GO:0008235">
    <property type="term" value="F:metalloexopeptidase activity"/>
    <property type="evidence" value="ECO:0007669"/>
    <property type="project" value="InterPro"/>
</dbReference>
<dbReference type="GO" id="GO:0006508">
    <property type="term" value="P:proteolysis"/>
    <property type="evidence" value="ECO:0007669"/>
    <property type="project" value="UniProtKB-KW"/>
</dbReference>
<comment type="similarity">
    <text evidence="2">Belongs to the peptidase M28 family. M28B subfamily.</text>
</comment>
<evidence type="ECO:0000259" key="11">
    <source>
        <dbReference type="Pfam" id="PF02225"/>
    </source>
</evidence>
<evidence type="ECO:0000256" key="2">
    <source>
        <dbReference type="ARBA" id="ARBA00005634"/>
    </source>
</evidence>
<evidence type="ECO:0000256" key="8">
    <source>
        <dbReference type="ARBA" id="ARBA00022801"/>
    </source>
</evidence>
<dbReference type="CDD" id="cd02130">
    <property type="entry name" value="PA_ScAPY_like"/>
    <property type="match status" value="1"/>
</dbReference>
<keyword evidence="7 10" id="KW-0732">Signal</keyword>
<keyword evidence="8 10" id="KW-0378">Hydrolase</keyword>
<dbReference type="Gene3D" id="3.40.630.10">
    <property type="entry name" value="Zn peptidases"/>
    <property type="match status" value="1"/>
</dbReference>
<feature type="signal peptide" evidence="10">
    <location>
        <begin position="1"/>
        <end position="19"/>
    </location>
</feature>